<comment type="caution">
    <text evidence="2">The sequence shown here is derived from an EMBL/GenBank/DDBJ whole genome shotgun (WGS) entry which is preliminary data.</text>
</comment>
<gene>
    <name evidence="2" type="ORF">IV67_GL001424</name>
</gene>
<evidence type="ECO:0000313" key="3">
    <source>
        <dbReference type="Proteomes" id="UP000051673"/>
    </source>
</evidence>
<accession>A0A0R2JLR6</accession>
<dbReference type="PANTHER" id="PTHR43394:SF1">
    <property type="entry name" value="ATP-BINDING CASSETTE SUB-FAMILY B MEMBER 10, MITOCHONDRIAL"/>
    <property type="match status" value="1"/>
</dbReference>
<evidence type="ECO:0000313" key="2">
    <source>
        <dbReference type="EMBL" id="KRN78114.1"/>
    </source>
</evidence>
<dbReference type="Gene3D" id="3.40.50.300">
    <property type="entry name" value="P-loop containing nucleotide triphosphate hydrolases"/>
    <property type="match status" value="1"/>
</dbReference>
<keyword evidence="3" id="KW-1185">Reference proteome</keyword>
<organism evidence="2 3">
    <name type="scientific">Weissella minor</name>
    <dbReference type="NCBI Taxonomy" id="1620"/>
    <lineage>
        <taxon>Bacteria</taxon>
        <taxon>Bacillati</taxon>
        <taxon>Bacillota</taxon>
        <taxon>Bacilli</taxon>
        <taxon>Lactobacillales</taxon>
        <taxon>Lactobacillaceae</taxon>
        <taxon>Weissella</taxon>
    </lineage>
</organism>
<dbReference type="InterPro" id="IPR027417">
    <property type="entry name" value="P-loop_NTPase"/>
</dbReference>
<dbReference type="Proteomes" id="UP000051673">
    <property type="component" value="Unassembled WGS sequence"/>
</dbReference>
<feature type="domain" description="ABC transporter" evidence="1">
    <location>
        <begin position="1"/>
        <end position="189"/>
    </location>
</feature>
<evidence type="ECO:0000259" key="1">
    <source>
        <dbReference type="PROSITE" id="PS50893"/>
    </source>
</evidence>
<dbReference type="InterPro" id="IPR003439">
    <property type="entry name" value="ABC_transporter-like_ATP-bd"/>
</dbReference>
<dbReference type="Pfam" id="PF00005">
    <property type="entry name" value="ABC_tran"/>
    <property type="match status" value="1"/>
</dbReference>
<dbReference type="SUPFAM" id="SSF52540">
    <property type="entry name" value="P-loop containing nucleoside triphosphate hydrolases"/>
    <property type="match status" value="1"/>
</dbReference>
<dbReference type="PANTHER" id="PTHR43394">
    <property type="entry name" value="ATP-DEPENDENT PERMEASE MDL1, MITOCHONDRIAL"/>
    <property type="match status" value="1"/>
</dbReference>
<sequence length="189" mass="21211">MRFYDLEKNNGKIKLNNTDITFLDKVHLRELITYVPQEPHTFTGKVIDNLTMGAKTGTTFDDVLKSTEIAHIRTDIENMSQGFETEISELGNLSGGQMQRLSLARALLTDSKVIILDESTSNLDVLTEKIVVDNLMNLTDKTIIFVAHRLTIAERVPRLVMLEHGQIVADGTHNDLLGSNDAYTNLVRK</sequence>
<reference evidence="2 3" key="1">
    <citation type="journal article" date="2015" name="Genome Announc.">
        <title>Expanding the biotechnology potential of lactobacilli through comparative genomics of 213 strains and associated genera.</title>
        <authorList>
            <person name="Sun Z."/>
            <person name="Harris H.M."/>
            <person name="McCann A."/>
            <person name="Guo C."/>
            <person name="Argimon S."/>
            <person name="Zhang W."/>
            <person name="Yang X."/>
            <person name="Jeffery I.B."/>
            <person name="Cooney J.C."/>
            <person name="Kagawa T.F."/>
            <person name="Liu W."/>
            <person name="Song Y."/>
            <person name="Salvetti E."/>
            <person name="Wrobel A."/>
            <person name="Rasinkangas P."/>
            <person name="Parkhill J."/>
            <person name="Rea M.C."/>
            <person name="O'Sullivan O."/>
            <person name="Ritari J."/>
            <person name="Douillard F.P."/>
            <person name="Paul Ross R."/>
            <person name="Yang R."/>
            <person name="Briner A.E."/>
            <person name="Felis G.E."/>
            <person name="de Vos W.M."/>
            <person name="Barrangou R."/>
            <person name="Klaenhammer T.R."/>
            <person name="Caufield P.W."/>
            <person name="Cui Y."/>
            <person name="Zhang H."/>
            <person name="O'Toole P.W."/>
        </authorList>
    </citation>
    <scope>NUCLEOTIDE SEQUENCE [LARGE SCALE GENOMIC DNA]</scope>
    <source>
        <strain evidence="2 3">DSM 20014</strain>
    </source>
</reference>
<dbReference type="GO" id="GO:0005524">
    <property type="term" value="F:ATP binding"/>
    <property type="evidence" value="ECO:0007669"/>
    <property type="project" value="InterPro"/>
</dbReference>
<proteinExistence type="predicted"/>
<dbReference type="InterPro" id="IPR017871">
    <property type="entry name" value="ABC_transporter-like_CS"/>
</dbReference>
<dbReference type="InterPro" id="IPR039421">
    <property type="entry name" value="Type_1_exporter"/>
</dbReference>
<dbReference type="GO" id="GO:0015421">
    <property type="term" value="F:ABC-type oligopeptide transporter activity"/>
    <property type="evidence" value="ECO:0007669"/>
    <property type="project" value="TreeGrafter"/>
</dbReference>
<dbReference type="AlphaFoldDB" id="A0A0R2JLR6"/>
<dbReference type="GO" id="GO:0016887">
    <property type="term" value="F:ATP hydrolysis activity"/>
    <property type="evidence" value="ECO:0007669"/>
    <property type="project" value="InterPro"/>
</dbReference>
<dbReference type="PROSITE" id="PS00211">
    <property type="entry name" value="ABC_TRANSPORTER_1"/>
    <property type="match status" value="1"/>
</dbReference>
<dbReference type="PATRIC" id="fig|1620.3.peg.1446"/>
<dbReference type="STRING" id="1620.IV67_GL001424"/>
<name>A0A0R2JLR6_9LACO</name>
<dbReference type="PROSITE" id="PS50893">
    <property type="entry name" value="ABC_TRANSPORTER_2"/>
    <property type="match status" value="1"/>
</dbReference>
<protein>
    <submittedName>
        <fullName evidence="2">Abc-transporter plng (Bacteriocin abc transporter)</fullName>
    </submittedName>
</protein>
<dbReference type="EMBL" id="JQCD01000001">
    <property type="protein sequence ID" value="KRN78114.1"/>
    <property type="molecule type" value="Genomic_DNA"/>
</dbReference>